<feature type="transmembrane region" description="Helical" evidence="7">
    <location>
        <begin position="364"/>
        <end position="387"/>
    </location>
</feature>
<dbReference type="InterPro" id="IPR029058">
    <property type="entry name" value="AB_hydrolase_fold"/>
</dbReference>
<evidence type="ECO:0000256" key="2">
    <source>
        <dbReference type="ARBA" id="ARBA00009824"/>
    </source>
</evidence>
<accession>A0ABR0HXF7</accession>
<proteinExistence type="inferred from homology"/>
<dbReference type="PANTHER" id="PTHR17920">
    <property type="entry name" value="TRANSMEMBRANE AND COILED-COIL DOMAIN-CONTAINING PROTEIN 4 TMCO4"/>
    <property type="match status" value="1"/>
</dbReference>
<evidence type="ECO:0000256" key="6">
    <source>
        <dbReference type="SAM" id="MobiDB-lite"/>
    </source>
</evidence>
<dbReference type="EMBL" id="JAFFHB010000001">
    <property type="protein sequence ID" value="KAK4672456.1"/>
    <property type="molecule type" value="Genomic_DNA"/>
</dbReference>
<feature type="region of interest" description="Disordered" evidence="6">
    <location>
        <begin position="834"/>
        <end position="857"/>
    </location>
</feature>
<dbReference type="Gene3D" id="3.40.50.1820">
    <property type="entry name" value="alpha/beta hydrolase"/>
    <property type="match status" value="1"/>
</dbReference>
<protein>
    <recommendedName>
        <fullName evidence="10">Transmembrane and coiled-coil domain-containing protein</fullName>
    </recommendedName>
</protein>
<evidence type="ECO:0000256" key="5">
    <source>
        <dbReference type="ARBA" id="ARBA00023136"/>
    </source>
</evidence>
<sequence length="951" mass="104612">MDPSSYHKIHTENFIKIQTLASLTLIVFDSQSGRQVLGRLENKNTTIMAPLASEPRQVLHILNHAKRRAFYGLLIEITAYMRSQLELKDLPALHVHDRPSPLRIDPNARGSSIIDEEPTLIQVDNRNFVTQPNQELARITAAALEHFDKWRAETLTKLKELLAAQDDAKTMDERRKRTERMKQRKSAPAAAEGSLIDFGGGGSSSVRDDEAVRREGVARLQLHWHPIPTRLITISYEDRLESLSCILLELLSTGHYTAESRALAVYLASALEIPLDALNAEEIEIAKAMVEGSEEAAKQQRTRTMSADAEARKRQQQNQAGRFLKVGLASVAGAALIGVTGGLAAPVVAGAIGGLMGTVGLGGVASFLGIFWMNGALVGALFGAFGARMTGEMVDKYARDVEDFKFIPLVDEWGTRNAANNKNARRLRVTIGINGWLTTKDDITKPWRHLSDDAEVFALRYELEALEGLGKSLEELVNSYAWNTVKMEILKRTVLATLWGALWPAYLLSMASTLDNPFSLAKNRSEKAGEVLADALINKVQGERPVTLIGYSLGARVIYSCLRSLAKRRAFGLIDSVVFIGAPVPSNREHWQMMRTVVSGRIYNAYSENDYILAFLYRTTSVQMGVAGLQEIKHIEGVENLNLSEEVQGHMRYAGLIEKILARCDLPVGQGVDKSIAKEANDTITIADLNNRPDNSGTLIDLEDLKISSPPQQPRRPKQDSPPPYSYAPSPSTQNTNFAKLQSQPPSRPKQQQTSTTIRSCPICNRNISTLSESQATAHVNSCLDGNQGIPSPSPTVFQPGRHPLRNNQPQKPTMTRSMTSHLQTEMDPFGLFSPSPPPGPPSKPAPHIPAPPDASRFPNLVNLDDARPPTITRAQTVPAQPSALARSDSPPRVIPLAAASTPAVYESSHYQGRNYDTEEEVDTDEEYGGGIKMVDNDDDELEYVDPRPMD</sequence>
<organism evidence="8 9">
    <name type="scientific">Podospora pseudopauciseta</name>
    <dbReference type="NCBI Taxonomy" id="2093780"/>
    <lineage>
        <taxon>Eukaryota</taxon>
        <taxon>Fungi</taxon>
        <taxon>Dikarya</taxon>
        <taxon>Ascomycota</taxon>
        <taxon>Pezizomycotina</taxon>
        <taxon>Sordariomycetes</taxon>
        <taxon>Sordariomycetidae</taxon>
        <taxon>Sordariales</taxon>
        <taxon>Podosporaceae</taxon>
        <taxon>Podospora</taxon>
    </lineage>
</organism>
<evidence type="ECO:0000313" key="9">
    <source>
        <dbReference type="Proteomes" id="UP001326199"/>
    </source>
</evidence>
<evidence type="ECO:0000313" key="8">
    <source>
        <dbReference type="EMBL" id="KAK4672456.1"/>
    </source>
</evidence>
<feature type="compositionally biased region" description="Polar residues" evidence="6">
    <location>
        <begin position="806"/>
        <end position="815"/>
    </location>
</feature>
<reference evidence="8 9" key="1">
    <citation type="journal article" date="2023" name="bioRxiv">
        <title>High-quality genome assemblies of four members of thePodospora anserinaspecies complex.</title>
        <authorList>
            <person name="Ament-Velasquez S.L."/>
            <person name="Vogan A.A."/>
            <person name="Wallerman O."/>
            <person name="Hartmann F."/>
            <person name="Gautier V."/>
            <person name="Silar P."/>
            <person name="Giraud T."/>
            <person name="Johannesson H."/>
        </authorList>
    </citation>
    <scope>NUCLEOTIDE SEQUENCE [LARGE SCALE GENOMIC DNA]</scope>
    <source>
        <strain evidence="8 9">CBS 411.78</strain>
    </source>
</reference>
<feature type="compositionally biased region" description="Low complexity" evidence="6">
    <location>
        <begin position="742"/>
        <end position="757"/>
    </location>
</feature>
<dbReference type="GeneID" id="87927226"/>
<keyword evidence="3 7" id="KW-0812">Transmembrane</keyword>
<keyword evidence="9" id="KW-1185">Reference proteome</keyword>
<evidence type="ECO:0008006" key="10">
    <source>
        <dbReference type="Google" id="ProtNLM"/>
    </source>
</evidence>
<comment type="caution">
    <text evidence="8">The sequence shown here is derived from an EMBL/GenBank/DDBJ whole genome shotgun (WGS) entry which is preliminary data.</text>
</comment>
<gene>
    <name evidence="8" type="ORF">QC763_103250</name>
</gene>
<feature type="region of interest" description="Disordered" evidence="6">
    <location>
        <begin position="873"/>
        <end position="951"/>
    </location>
</feature>
<dbReference type="SUPFAM" id="SSF53474">
    <property type="entry name" value="alpha/beta-Hydrolases"/>
    <property type="match status" value="1"/>
</dbReference>
<feature type="transmembrane region" description="Helical" evidence="7">
    <location>
        <begin position="494"/>
        <end position="514"/>
    </location>
</feature>
<comment type="subcellular location">
    <subcellularLocation>
        <location evidence="1">Membrane</location>
        <topology evidence="1">Multi-pass membrane protein</topology>
    </subcellularLocation>
</comment>
<evidence type="ECO:0000256" key="1">
    <source>
        <dbReference type="ARBA" id="ARBA00004141"/>
    </source>
</evidence>
<feature type="region of interest" description="Disordered" evidence="6">
    <location>
        <begin position="704"/>
        <end position="758"/>
    </location>
</feature>
<feature type="region of interest" description="Disordered" evidence="6">
    <location>
        <begin position="786"/>
        <end position="815"/>
    </location>
</feature>
<keyword evidence="4 7" id="KW-1133">Transmembrane helix</keyword>
<feature type="compositionally biased region" description="Pro residues" evidence="6">
    <location>
        <begin position="835"/>
        <end position="853"/>
    </location>
</feature>
<feature type="compositionally biased region" description="Acidic residues" evidence="6">
    <location>
        <begin position="918"/>
        <end position="928"/>
    </location>
</feature>
<feature type="region of interest" description="Disordered" evidence="6">
    <location>
        <begin position="169"/>
        <end position="207"/>
    </location>
</feature>
<dbReference type="Pfam" id="PF05277">
    <property type="entry name" value="DUF726"/>
    <property type="match status" value="1"/>
</dbReference>
<evidence type="ECO:0000256" key="7">
    <source>
        <dbReference type="SAM" id="Phobius"/>
    </source>
</evidence>
<dbReference type="InterPro" id="IPR007941">
    <property type="entry name" value="DUF726"/>
</dbReference>
<comment type="similarity">
    <text evidence="2">Belongs to the TMCO4 family.</text>
</comment>
<name>A0ABR0HXF7_9PEZI</name>
<keyword evidence="5 7" id="KW-0472">Membrane</keyword>
<evidence type="ECO:0000256" key="4">
    <source>
        <dbReference type="ARBA" id="ARBA00022989"/>
    </source>
</evidence>
<dbReference type="RefSeq" id="XP_062769778.1">
    <property type="nucleotide sequence ID" value="XM_062906883.1"/>
</dbReference>
<dbReference type="Proteomes" id="UP001326199">
    <property type="component" value="Unassembled WGS sequence"/>
</dbReference>
<dbReference type="PANTHER" id="PTHR17920:SF22">
    <property type="entry name" value="DUF726 DOMAIN PROTEIN (AFU_ORTHOLOGUE AFUA_2G12860)"/>
    <property type="match status" value="1"/>
</dbReference>
<feature type="transmembrane region" description="Helical" evidence="7">
    <location>
        <begin position="323"/>
        <end position="352"/>
    </location>
</feature>
<evidence type="ECO:0000256" key="3">
    <source>
        <dbReference type="ARBA" id="ARBA00022692"/>
    </source>
</evidence>